<protein>
    <submittedName>
        <fullName evidence="1">Uncharacterized protein</fullName>
    </submittedName>
</protein>
<dbReference type="Proteomes" id="UP000541444">
    <property type="component" value="Unassembled WGS sequence"/>
</dbReference>
<keyword evidence="2" id="KW-1185">Reference proteome</keyword>
<reference evidence="1 2" key="1">
    <citation type="journal article" date="2020" name="IScience">
        <title>Genome Sequencing of the Endangered Kingdonia uniflora (Circaeasteraceae, Ranunculales) Reveals Potential Mechanisms of Evolutionary Specialization.</title>
        <authorList>
            <person name="Sun Y."/>
            <person name="Deng T."/>
            <person name="Zhang A."/>
            <person name="Moore M.J."/>
            <person name="Landis J.B."/>
            <person name="Lin N."/>
            <person name="Zhang H."/>
            <person name="Zhang X."/>
            <person name="Huang J."/>
            <person name="Zhang X."/>
            <person name="Sun H."/>
            <person name="Wang H."/>
        </authorList>
    </citation>
    <scope>NUCLEOTIDE SEQUENCE [LARGE SCALE GENOMIC DNA]</scope>
    <source>
        <strain evidence="1">TB1705</strain>
        <tissue evidence="1">Leaf</tissue>
    </source>
</reference>
<proteinExistence type="predicted"/>
<accession>A0A7J7MSS3</accession>
<evidence type="ECO:0000313" key="2">
    <source>
        <dbReference type="Proteomes" id="UP000541444"/>
    </source>
</evidence>
<comment type="caution">
    <text evidence="1">The sequence shown here is derived from an EMBL/GenBank/DDBJ whole genome shotgun (WGS) entry which is preliminary data.</text>
</comment>
<organism evidence="1 2">
    <name type="scientific">Kingdonia uniflora</name>
    <dbReference type="NCBI Taxonomy" id="39325"/>
    <lineage>
        <taxon>Eukaryota</taxon>
        <taxon>Viridiplantae</taxon>
        <taxon>Streptophyta</taxon>
        <taxon>Embryophyta</taxon>
        <taxon>Tracheophyta</taxon>
        <taxon>Spermatophyta</taxon>
        <taxon>Magnoliopsida</taxon>
        <taxon>Ranunculales</taxon>
        <taxon>Circaeasteraceae</taxon>
        <taxon>Kingdonia</taxon>
    </lineage>
</organism>
<gene>
    <name evidence="1" type="ORF">GIB67_015271</name>
</gene>
<dbReference type="EMBL" id="JACGCM010001245">
    <property type="protein sequence ID" value="KAF6157955.1"/>
    <property type="molecule type" value="Genomic_DNA"/>
</dbReference>
<sequence>MLECSSKIIFLRTFAEDEFIEGLRQSFSYEVNFMIDFRTMKLWGSHAPFLGYLDFELSG</sequence>
<name>A0A7J7MSS3_9MAGN</name>
<evidence type="ECO:0000313" key="1">
    <source>
        <dbReference type="EMBL" id="KAF6157955.1"/>
    </source>
</evidence>
<dbReference type="AlphaFoldDB" id="A0A7J7MSS3"/>